<feature type="transmembrane region" description="Helical" evidence="2">
    <location>
        <begin position="138"/>
        <end position="159"/>
    </location>
</feature>
<comment type="catalytic activity">
    <reaction evidence="2">
        <text>a quinone + NADH + 5 H(+)(in) = a quinol + NAD(+) + 4 H(+)(out)</text>
        <dbReference type="Rhea" id="RHEA:57888"/>
        <dbReference type="ChEBI" id="CHEBI:15378"/>
        <dbReference type="ChEBI" id="CHEBI:24646"/>
        <dbReference type="ChEBI" id="CHEBI:57540"/>
        <dbReference type="ChEBI" id="CHEBI:57945"/>
        <dbReference type="ChEBI" id="CHEBI:132124"/>
    </reaction>
</comment>
<dbReference type="GO" id="GO:0008137">
    <property type="term" value="F:NADH dehydrogenase (ubiquinone) activity"/>
    <property type="evidence" value="ECO:0007669"/>
    <property type="project" value="UniProtKB-UniRule"/>
</dbReference>
<feature type="transmembrane region" description="Helical" evidence="2">
    <location>
        <begin position="97"/>
        <end position="118"/>
    </location>
</feature>
<gene>
    <name evidence="3" type="ORF">BR63_06100</name>
</gene>
<keyword evidence="2" id="KW-0874">Quinone</keyword>
<keyword evidence="2" id="KW-0472">Membrane</keyword>
<organism evidence="3 4">
    <name type="scientific">Thermanaerosceptrum fracticalcis</name>
    <dbReference type="NCBI Taxonomy" id="1712410"/>
    <lineage>
        <taxon>Bacteria</taxon>
        <taxon>Bacillati</taxon>
        <taxon>Bacillota</taxon>
        <taxon>Clostridia</taxon>
        <taxon>Eubacteriales</taxon>
        <taxon>Peptococcaceae</taxon>
        <taxon>Thermanaerosceptrum</taxon>
    </lineage>
</organism>
<dbReference type="InterPro" id="IPR001457">
    <property type="entry name" value="NADH_UbQ/plastoQ_OxRdtase_su6"/>
</dbReference>
<proteinExistence type="inferred from homology"/>
<keyword evidence="2" id="KW-1133">Transmembrane helix</keyword>
<dbReference type="PANTHER" id="PTHR33269:SF17">
    <property type="entry name" value="NADH-UBIQUINONE OXIDOREDUCTASE CHAIN 6"/>
    <property type="match status" value="1"/>
</dbReference>
<keyword evidence="4" id="KW-1185">Reference proteome</keyword>
<feature type="transmembrane region" description="Helical" evidence="2">
    <location>
        <begin position="6"/>
        <end position="25"/>
    </location>
</feature>
<dbReference type="GO" id="GO:0005886">
    <property type="term" value="C:plasma membrane"/>
    <property type="evidence" value="ECO:0007669"/>
    <property type="project" value="UniProtKB-SubCell"/>
</dbReference>
<comment type="function">
    <text evidence="2">NDH-1 shuttles electrons from NADH, via FMN and iron-sulfur (Fe-S) centers, to quinones in the respiratory chain. Couples the redox reaction to proton translocation (for every two electrons transferred, four hydrogen ions are translocated across the cytoplasmic membrane), and thus conserves the redox energy in a proton gradient.</text>
</comment>
<evidence type="ECO:0000256" key="1">
    <source>
        <dbReference type="ARBA" id="ARBA00005698"/>
    </source>
</evidence>
<feature type="transmembrane region" description="Helical" evidence="2">
    <location>
        <begin position="55"/>
        <end position="77"/>
    </location>
</feature>
<dbReference type="Gene3D" id="1.20.120.1200">
    <property type="entry name" value="NADH-ubiquinone/plastoquinone oxidoreductase chain 6, subunit NuoJ"/>
    <property type="match status" value="1"/>
</dbReference>
<protein>
    <recommendedName>
        <fullName evidence="2">NADH-quinone oxidoreductase subunit J</fullName>
        <ecNumber evidence="2">7.1.1.-</ecNumber>
    </recommendedName>
</protein>
<keyword evidence="2" id="KW-1003">Cell membrane</keyword>
<dbReference type="OrthoDB" id="9814997at2"/>
<sequence>MDIFTLAFGFIALVTILSALGVVLFKNIVHSALSLVVTFIGVAALYVTLQADYVALVQVLVYGGAVSVLIVFAIMLIQRGTIKETNLFGNLKIPAFVVSLATVGILSWLISITGWQTVEKKLPETTVTGIAELMLTKYAIPFEVAAILLLVALIGAIVIGKEVKNAR</sequence>
<evidence type="ECO:0000313" key="4">
    <source>
        <dbReference type="Proteomes" id="UP000515847"/>
    </source>
</evidence>
<reference evidence="3 4" key="1">
    <citation type="journal article" date="2019" name="Front. Microbiol.">
        <title>Thermoanaerosceptrum fracticalcis gen. nov. sp. nov., a Novel Fumarate-Fermenting Microorganism From a Deep Fractured Carbonate Aquifer of the US Great Basin.</title>
        <authorList>
            <person name="Hamilton-Brehm S.D."/>
            <person name="Stewart L.E."/>
            <person name="Zavarin M."/>
            <person name="Caldwell M."/>
            <person name="Lawson P.A."/>
            <person name="Onstott T.C."/>
            <person name="Grzymski J."/>
            <person name="Neveux I."/>
            <person name="Lollar B.S."/>
            <person name="Russell C.E."/>
            <person name="Moser D.P."/>
        </authorList>
    </citation>
    <scope>NUCLEOTIDE SEQUENCE [LARGE SCALE GENOMIC DNA]</scope>
    <source>
        <strain evidence="3 4">DRI-13</strain>
    </source>
</reference>
<dbReference type="PANTHER" id="PTHR33269">
    <property type="entry name" value="NADH-UBIQUINONE OXIDOREDUCTASE CHAIN 6"/>
    <property type="match status" value="1"/>
</dbReference>
<dbReference type="EC" id="7.1.1.-" evidence="2"/>
<accession>A0A7G6E1G7</accession>
<feature type="transmembrane region" description="Helical" evidence="2">
    <location>
        <begin position="32"/>
        <end position="49"/>
    </location>
</feature>
<comment type="subcellular location">
    <subcellularLocation>
        <location evidence="2">Cell membrane</location>
        <topology evidence="2">Multi-pass membrane protein</topology>
    </subcellularLocation>
</comment>
<dbReference type="GO" id="GO:0048038">
    <property type="term" value="F:quinone binding"/>
    <property type="evidence" value="ECO:0007669"/>
    <property type="project" value="UniProtKB-UniRule"/>
</dbReference>
<dbReference type="EMBL" id="CP045798">
    <property type="protein sequence ID" value="QNB45921.1"/>
    <property type="molecule type" value="Genomic_DNA"/>
</dbReference>
<evidence type="ECO:0000256" key="2">
    <source>
        <dbReference type="RuleBase" id="RU004429"/>
    </source>
</evidence>
<keyword evidence="2" id="KW-0812">Transmembrane</keyword>
<evidence type="ECO:0000313" key="3">
    <source>
        <dbReference type="EMBL" id="QNB45921.1"/>
    </source>
</evidence>
<dbReference type="RefSeq" id="WP_034422804.1">
    <property type="nucleotide sequence ID" value="NZ_CP045798.1"/>
</dbReference>
<dbReference type="Pfam" id="PF00499">
    <property type="entry name" value="Oxidored_q3"/>
    <property type="match status" value="1"/>
</dbReference>
<dbReference type="KEGG" id="tfr:BR63_06100"/>
<dbReference type="InterPro" id="IPR042106">
    <property type="entry name" value="Nuo/plastoQ_OxRdtase_6_NuoJ"/>
</dbReference>
<name>A0A7G6E1G7_THEFR</name>
<dbReference type="Proteomes" id="UP000515847">
    <property type="component" value="Chromosome"/>
</dbReference>
<comment type="similarity">
    <text evidence="1 2">Belongs to the complex I subunit 6 family.</text>
</comment>
<keyword evidence="2" id="KW-0520">NAD</keyword>
<dbReference type="AlphaFoldDB" id="A0A7G6E1G7"/>